<dbReference type="PANTHER" id="PTHR36840:SF1">
    <property type="entry name" value="BLL5714 PROTEIN"/>
    <property type="match status" value="1"/>
</dbReference>
<gene>
    <name evidence="2" type="ORF">C8N24_4229</name>
</gene>
<feature type="transmembrane region" description="Helical" evidence="1">
    <location>
        <begin position="85"/>
        <end position="105"/>
    </location>
</feature>
<feature type="transmembrane region" description="Helical" evidence="1">
    <location>
        <begin position="310"/>
        <end position="329"/>
    </location>
</feature>
<dbReference type="Proteomes" id="UP000278962">
    <property type="component" value="Unassembled WGS sequence"/>
</dbReference>
<feature type="transmembrane region" description="Helical" evidence="1">
    <location>
        <begin position="336"/>
        <end position="353"/>
    </location>
</feature>
<dbReference type="RefSeq" id="WP_170179286.1">
    <property type="nucleotide sequence ID" value="NZ_RBIL01000002.1"/>
</dbReference>
<dbReference type="PANTHER" id="PTHR36840">
    <property type="entry name" value="BLL5714 PROTEIN"/>
    <property type="match status" value="1"/>
</dbReference>
<feature type="transmembrane region" description="Helical" evidence="1">
    <location>
        <begin position="111"/>
        <end position="129"/>
    </location>
</feature>
<accession>A0A660KZX3</accession>
<dbReference type="InterPro" id="IPR010640">
    <property type="entry name" value="Low_temperature_requirement_A"/>
</dbReference>
<feature type="transmembrane region" description="Helical" evidence="1">
    <location>
        <begin position="201"/>
        <end position="224"/>
    </location>
</feature>
<dbReference type="EMBL" id="RBIL01000002">
    <property type="protein sequence ID" value="RKQ86219.1"/>
    <property type="molecule type" value="Genomic_DNA"/>
</dbReference>
<feature type="transmembrane region" description="Helical" evidence="1">
    <location>
        <begin position="170"/>
        <end position="189"/>
    </location>
</feature>
<feature type="transmembrane region" description="Helical" evidence="1">
    <location>
        <begin position="56"/>
        <end position="73"/>
    </location>
</feature>
<protein>
    <submittedName>
        <fullName evidence="2">Low temperature requirement protein LtrA</fullName>
    </submittedName>
</protein>
<reference evidence="2 3" key="1">
    <citation type="submission" date="2018-10" db="EMBL/GenBank/DDBJ databases">
        <title>Genomic Encyclopedia of Archaeal and Bacterial Type Strains, Phase II (KMG-II): from individual species to whole genera.</title>
        <authorList>
            <person name="Goeker M."/>
        </authorList>
    </citation>
    <scope>NUCLEOTIDE SEQUENCE [LARGE SCALE GENOMIC DNA]</scope>
    <source>
        <strain evidence="2 3">DSM 14954</strain>
    </source>
</reference>
<evidence type="ECO:0000313" key="3">
    <source>
        <dbReference type="Proteomes" id="UP000278962"/>
    </source>
</evidence>
<feature type="transmembrane region" description="Helical" evidence="1">
    <location>
        <begin position="230"/>
        <end position="256"/>
    </location>
</feature>
<feature type="transmembrane region" description="Helical" evidence="1">
    <location>
        <begin position="26"/>
        <end position="44"/>
    </location>
</feature>
<feature type="transmembrane region" description="Helical" evidence="1">
    <location>
        <begin position="359"/>
        <end position="378"/>
    </location>
</feature>
<keyword evidence="3" id="KW-1185">Reference proteome</keyword>
<organism evidence="2 3">
    <name type="scientific">Solirubrobacter pauli</name>
    <dbReference type="NCBI Taxonomy" id="166793"/>
    <lineage>
        <taxon>Bacteria</taxon>
        <taxon>Bacillati</taxon>
        <taxon>Actinomycetota</taxon>
        <taxon>Thermoleophilia</taxon>
        <taxon>Solirubrobacterales</taxon>
        <taxon>Solirubrobacteraceae</taxon>
        <taxon>Solirubrobacter</taxon>
    </lineage>
</organism>
<evidence type="ECO:0000256" key="1">
    <source>
        <dbReference type="SAM" id="Phobius"/>
    </source>
</evidence>
<dbReference type="AlphaFoldDB" id="A0A660KZX3"/>
<evidence type="ECO:0000313" key="2">
    <source>
        <dbReference type="EMBL" id="RKQ86219.1"/>
    </source>
</evidence>
<feature type="transmembrane region" description="Helical" evidence="1">
    <location>
        <begin position="277"/>
        <end position="298"/>
    </location>
</feature>
<keyword evidence="1" id="KW-0812">Transmembrane</keyword>
<feature type="transmembrane region" description="Helical" evidence="1">
    <location>
        <begin position="141"/>
        <end position="158"/>
    </location>
</feature>
<proteinExistence type="predicted"/>
<keyword evidence="1" id="KW-0472">Membrane</keyword>
<sequence>MTATQEPRHRIVRADPREATVSPLELFFDLVFVFALTQVTAFLAEDPTFAQLGRGLVILAIIWWAWSGYAWLTSTVDPELLLPRLVMFGAMAAMLVMTLATPGAFTGDGVVWGLGYLAVRLLHAALFALAARGDVALSKAVLSLVGSLIPGAGLIIVASTVVDEGSARDLLWIAALVLDYGIVLGRGVGGWHVHAAHFAERFGLVLIIALGESIVAIGVGAEGIELSGQVILAGVLAVGIACVLWWLYFDVVAVVAEHRFVEATGLAQLKIARDSYALLHLPMIAGIVLFALGVKKVIGHTEDPLKDMPAVALCGGLALYLLAHVAFRLRNVGSVNVPRIVTAAACLALIPVATSAAGVVTLGLLLAVFAALTAFEVVRYAEARARIRAARVGR</sequence>
<name>A0A660KZX3_9ACTN</name>
<comment type="caution">
    <text evidence="2">The sequence shown here is derived from an EMBL/GenBank/DDBJ whole genome shotgun (WGS) entry which is preliminary data.</text>
</comment>
<keyword evidence="1" id="KW-1133">Transmembrane helix</keyword>
<dbReference type="Pfam" id="PF06772">
    <property type="entry name" value="LtrA"/>
    <property type="match status" value="1"/>
</dbReference>